<dbReference type="EMBL" id="JARJCN010000017">
    <property type="protein sequence ID" value="KAJ7092973.1"/>
    <property type="molecule type" value="Genomic_DNA"/>
</dbReference>
<organism evidence="2 3">
    <name type="scientific">Mycena belliarum</name>
    <dbReference type="NCBI Taxonomy" id="1033014"/>
    <lineage>
        <taxon>Eukaryota</taxon>
        <taxon>Fungi</taxon>
        <taxon>Dikarya</taxon>
        <taxon>Basidiomycota</taxon>
        <taxon>Agaricomycotina</taxon>
        <taxon>Agaricomycetes</taxon>
        <taxon>Agaricomycetidae</taxon>
        <taxon>Agaricales</taxon>
        <taxon>Marasmiineae</taxon>
        <taxon>Mycenaceae</taxon>
        <taxon>Mycena</taxon>
    </lineage>
</organism>
<reference evidence="2" key="1">
    <citation type="submission" date="2023-03" db="EMBL/GenBank/DDBJ databases">
        <title>Massive genome expansion in bonnet fungi (Mycena s.s.) driven by repeated elements and novel gene families across ecological guilds.</title>
        <authorList>
            <consortium name="Lawrence Berkeley National Laboratory"/>
            <person name="Harder C.B."/>
            <person name="Miyauchi S."/>
            <person name="Viragh M."/>
            <person name="Kuo A."/>
            <person name="Thoen E."/>
            <person name="Andreopoulos B."/>
            <person name="Lu D."/>
            <person name="Skrede I."/>
            <person name="Drula E."/>
            <person name="Henrissat B."/>
            <person name="Morin E."/>
            <person name="Kohler A."/>
            <person name="Barry K."/>
            <person name="LaButti K."/>
            <person name="Morin E."/>
            <person name="Salamov A."/>
            <person name="Lipzen A."/>
            <person name="Mereny Z."/>
            <person name="Hegedus B."/>
            <person name="Baldrian P."/>
            <person name="Stursova M."/>
            <person name="Weitz H."/>
            <person name="Taylor A."/>
            <person name="Grigoriev I.V."/>
            <person name="Nagy L.G."/>
            <person name="Martin F."/>
            <person name="Kauserud H."/>
        </authorList>
    </citation>
    <scope>NUCLEOTIDE SEQUENCE</scope>
    <source>
        <strain evidence="2">CBHHK173m</strain>
    </source>
</reference>
<evidence type="ECO:0000313" key="2">
    <source>
        <dbReference type="EMBL" id="KAJ7092973.1"/>
    </source>
</evidence>
<feature type="compositionally biased region" description="Basic residues" evidence="1">
    <location>
        <begin position="135"/>
        <end position="168"/>
    </location>
</feature>
<feature type="compositionally biased region" description="Basic residues" evidence="1">
    <location>
        <begin position="108"/>
        <end position="126"/>
    </location>
</feature>
<evidence type="ECO:0000256" key="1">
    <source>
        <dbReference type="SAM" id="MobiDB-lite"/>
    </source>
</evidence>
<feature type="compositionally biased region" description="Polar residues" evidence="1">
    <location>
        <begin position="68"/>
        <end position="80"/>
    </location>
</feature>
<evidence type="ECO:0000313" key="3">
    <source>
        <dbReference type="Proteomes" id="UP001222325"/>
    </source>
</evidence>
<feature type="compositionally biased region" description="Low complexity" evidence="1">
    <location>
        <begin position="21"/>
        <end position="35"/>
    </location>
</feature>
<sequence>MSEYNYSSAYTRFTVTDGRTQQWARSAASASQFSAPWTSSAGSDATARPHPYPAQFSVHGSYAGPSRYQPSNAGTRSQVTAPAPSVTPSQSISQVPSAPPSPPSHHAAPPHRNAHPPHRPHTKAPHQAHVSHQAHPTHHPQAHAPPHPHPHPHHHHHAHHPHHSHHRPPPSSPHSAHAHQSHGQHGLIIFPHRGHAPSIVYY</sequence>
<proteinExistence type="predicted"/>
<dbReference type="Proteomes" id="UP001222325">
    <property type="component" value="Unassembled WGS sequence"/>
</dbReference>
<accession>A0AAD6U857</accession>
<feature type="region of interest" description="Disordered" evidence="1">
    <location>
        <begin position="16"/>
        <end position="183"/>
    </location>
</feature>
<keyword evidence="3" id="KW-1185">Reference proteome</keyword>
<name>A0AAD6U857_9AGAR</name>
<protein>
    <submittedName>
        <fullName evidence="2">Uncharacterized protein</fullName>
    </submittedName>
</protein>
<gene>
    <name evidence="2" type="ORF">B0H15DRAFT_929766</name>
</gene>
<comment type="caution">
    <text evidence="2">The sequence shown here is derived from an EMBL/GenBank/DDBJ whole genome shotgun (WGS) entry which is preliminary data.</text>
</comment>
<dbReference type="AlphaFoldDB" id="A0AAD6U857"/>